<dbReference type="PROSITE" id="PS50172">
    <property type="entry name" value="BRCT"/>
    <property type="match status" value="3"/>
</dbReference>
<gene>
    <name evidence="3" type="ORF">TSIB3V08_LOCUS2721</name>
</gene>
<feature type="region of interest" description="Disordered" evidence="1">
    <location>
        <begin position="79"/>
        <end position="99"/>
    </location>
</feature>
<dbReference type="InterPro" id="IPR036420">
    <property type="entry name" value="BRCT_dom_sf"/>
</dbReference>
<organism evidence="3">
    <name type="scientific">Timema shepardi</name>
    <name type="common">Walking stick</name>
    <dbReference type="NCBI Taxonomy" id="629360"/>
    <lineage>
        <taxon>Eukaryota</taxon>
        <taxon>Metazoa</taxon>
        <taxon>Ecdysozoa</taxon>
        <taxon>Arthropoda</taxon>
        <taxon>Hexapoda</taxon>
        <taxon>Insecta</taxon>
        <taxon>Pterygota</taxon>
        <taxon>Neoptera</taxon>
        <taxon>Polyneoptera</taxon>
        <taxon>Phasmatodea</taxon>
        <taxon>Timematodea</taxon>
        <taxon>Timematoidea</taxon>
        <taxon>Timematidae</taxon>
        <taxon>Timema</taxon>
    </lineage>
</organism>
<dbReference type="Pfam" id="PF00533">
    <property type="entry name" value="BRCT"/>
    <property type="match status" value="1"/>
</dbReference>
<feature type="domain" description="BRCT" evidence="2">
    <location>
        <begin position="637"/>
        <end position="727"/>
    </location>
</feature>
<dbReference type="PANTHER" id="PTHR14625">
    <property type="entry name" value="MICROCEPHALIN"/>
    <property type="match status" value="1"/>
</dbReference>
<feature type="region of interest" description="Disordered" evidence="1">
    <location>
        <begin position="504"/>
        <end position="534"/>
    </location>
</feature>
<dbReference type="EMBL" id="OC000852">
    <property type="protein sequence ID" value="CAD7258486.1"/>
    <property type="molecule type" value="Genomic_DNA"/>
</dbReference>
<reference evidence="3" key="1">
    <citation type="submission" date="2020-11" db="EMBL/GenBank/DDBJ databases">
        <authorList>
            <person name="Tran Van P."/>
        </authorList>
    </citation>
    <scope>NUCLEOTIDE SEQUENCE</scope>
</reference>
<dbReference type="SMART" id="SM00292">
    <property type="entry name" value="BRCT"/>
    <property type="match status" value="3"/>
</dbReference>
<dbReference type="Gene3D" id="3.40.50.10190">
    <property type="entry name" value="BRCT domain"/>
    <property type="match status" value="3"/>
</dbReference>
<feature type="compositionally biased region" description="Polar residues" evidence="1">
    <location>
        <begin position="590"/>
        <end position="603"/>
    </location>
</feature>
<feature type="compositionally biased region" description="Basic residues" evidence="1">
    <location>
        <begin position="211"/>
        <end position="222"/>
    </location>
</feature>
<dbReference type="PANTHER" id="PTHR14625:SF3">
    <property type="entry name" value="MICROCEPHALIN"/>
    <property type="match status" value="1"/>
</dbReference>
<accession>A0A7R9FXZ0</accession>
<name>A0A7R9FXZ0_TIMSH</name>
<dbReference type="CDD" id="cd17751">
    <property type="entry name" value="BRCT_microcephalin_rpt3"/>
    <property type="match status" value="1"/>
</dbReference>
<dbReference type="CDD" id="cd17716">
    <property type="entry name" value="BRCT_microcephalin_rpt1"/>
    <property type="match status" value="1"/>
</dbReference>
<sequence>MADHLRRSARIHLGFGVTSNLEPHALNKTPGKPSSKNTKIFKNNESLLEHFPMPNTLDPNADTIVSEKLVDTLGDTADNFSVDSGDDSEPLSRPVNKKSKRVKSFDITPGKVTKCRQKSNQDFNISPDFNNTITISVNGSNNSNKKRSSNASKFQNRILSKVRYSRSKAKLCESANRNQYTNHSFKEFVKEASDNESSTNISSDHSSKTISCKKIRRSKRNTASHTDSSLEGIVNNQTLFKDSSTSHNATVGSKTSVSRIFEDSDSENIPKDATFEIALPSHTKTTRFLSISHNATAGSKRFSVTNTLNNSDSDNSNKEINSANNEYANSTFEHIPENKRLSFVSQNITMRDLVSPELIDDTPDLLVSKSNYSVFKNKSKLFSSSSLAAQNTNKNLPKTPITSRSSNLTTLLGNKEQFKSPKIASPTGSIASNVLSPVQNRISSEHRSHIEQDGDNFANWVLQQTKAYVSKNPQLMETKPKGILLSPQNCAKDRFDSFHQNSVHRTPHQYNKTPFKGDQYRPTISSPKTPTPRRVMTPICQQHLKSPALGQGGVANSPCHTVQGTRIYTPEHYKTHVGKDVAESGHTKNIGITPSTERSNGVQEDSCKTPVCLRATRLFSPVFNKDEENSLPDTQPVSSILFEDVVAYVDVRSGNDDITGGVQAVLKSLGATISHKLTRNVTHVVFKEGLMSTYKKAIKWNIPLVSLMWIEESKKNGKIVPEKLFPPYNMEAYESPDPFNKIKRVRRWRLSLDDDTPKKSRRRVKEVCAEVKTDLIESNAVCPFATTETMLEKVFGKDWRLNKHANSGLLALKSVTDLEELEEALTKSSSPTSDDENYTPLGIRLFRRIISSDESDKDEAATSKREAWLNKLKNKASLLNKNNMGQIHQFEVPLLVRSSCNSGEMKENPFIDNAVNLNSLDKNLVTQAVSLESNGFSKEMDTNKTGNILRSCKKSLVMHDGSETHNSCGEKENANKNSHYTMTKNASLANVCNSIVLENDCNRKQAFSNVSGILPLKTNSCSRISRGKNMPLRILSPSTETALDDDCNLNSSMLSVSSALDVSSTSTQRGKKRKLLPLTQSSSPTLVDLSKVTKGYPQSKDTNKTLTVMRRKRRKININKSDHKSQEMQLTPCVSSSAIIQNADQNGGSDFEKDASLVNTNTQTLLPINSDTHNKLAQLVKKTKYPLNTITETQSLESSKTCTLKPTKSSNPILTVSRAQRRLKFGRKKAARATLAKQSVVSETVPRKTRQSSGNFVKGKPKHDKALKISPTMVFTGFHKKVRAPVQDRDRSPSLLWSGDDLWFERDIETMAAVVIKLGGFELEAKVSSRTTHVVSDGPKRTLNMLRGIARGCWILTQEWIFRSLERGRWLEEEEFEIDHFSSAVKQCRLEKQCFGPAFKQVLFRRCGPIFVAHNTSPPMTDLQDLVKLCGGRVAKSTRGAAIVVGVPVRNEQVACVSENWVLDSIMWNRLKPTKDYILERRFFQTLGFYYKGRKLATTCLPRAPYILQHIPEKDIMAIEEVLTST</sequence>
<feature type="compositionally biased region" description="Polar residues" evidence="1">
    <location>
        <begin position="195"/>
        <end position="210"/>
    </location>
</feature>
<feature type="region of interest" description="Disordered" evidence="1">
    <location>
        <begin position="194"/>
        <end position="230"/>
    </location>
</feature>
<dbReference type="CDD" id="cd17736">
    <property type="entry name" value="BRCT_microcephalin_rpt2"/>
    <property type="match status" value="1"/>
</dbReference>
<evidence type="ECO:0000313" key="3">
    <source>
        <dbReference type="EMBL" id="CAD7258486.1"/>
    </source>
</evidence>
<evidence type="ECO:0000256" key="1">
    <source>
        <dbReference type="SAM" id="MobiDB-lite"/>
    </source>
</evidence>
<dbReference type="SUPFAM" id="SSF52113">
    <property type="entry name" value="BRCT domain"/>
    <property type="match status" value="3"/>
</dbReference>
<feature type="domain" description="BRCT" evidence="2">
    <location>
        <begin position="1309"/>
        <end position="1378"/>
    </location>
</feature>
<feature type="region of interest" description="Disordered" evidence="1">
    <location>
        <begin position="585"/>
        <end position="604"/>
    </location>
</feature>
<feature type="domain" description="BRCT" evidence="2">
    <location>
        <begin position="1399"/>
        <end position="1479"/>
    </location>
</feature>
<dbReference type="GO" id="GO:0000278">
    <property type="term" value="P:mitotic cell cycle"/>
    <property type="evidence" value="ECO:0007669"/>
    <property type="project" value="TreeGrafter"/>
</dbReference>
<evidence type="ECO:0000259" key="2">
    <source>
        <dbReference type="PROSITE" id="PS50172"/>
    </source>
</evidence>
<dbReference type="InterPro" id="IPR022047">
    <property type="entry name" value="Microcephalin-like"/>
</dbReference>
<dbReference type="InterPro" id="IPR001357">
    <property type="entry name" value="BRCT_dom"/>
</dbReference>
<protein>
    <recommendedName>
        <fullName evidence="2">BRCT domain-containing protein</fullName>
    </recommendedName>
</protein>
<proteinExistence type="predicted"/>
<feature type="region of interest" description="Disordered" evidence="1">
    <location>
        <begin position="1241"/>
        <end position="1262"/>
    </location>
</feature>
<dbReference type="Pfam" id="PF12738">
    <property type="entry name" value="PTCB-BRCT"/>
    <property type="match status" value="1"/>
</dbReference>